<reference evidence="3 4" key="1">
    <citation type="journal article" date="2010" name="Science">
        <title>Genomic comparison of the ants Camponotus floridanus and Harpegnathos saltator.</title>
        <authorList>
            <person name="Bonasio R."/>
            <person name="Zhang G."/>
            <person name="Ye C."/>
            <person name="Mutti N.S."/>
            <person name="Fang X."/>
            <person name="Qin N."/>
            <person name="Donahue G."/>
            <person name="Yang P."/>
            <person name="Li Q."/>
            <person name="Li C."/>
            <person name="Zhang P."/>
            <person name="Huang Z."/>
            <person name="Berger S.L."/>
            <person name="Reinberg D."/>
            <person name="Wang J."/>
            <person name="Liebig J."/>
        </authorList>
    </citation>
    <scope>NUCLEOTIDE SEQUENCE [LARGE SCALE GENOMIC DNA]</scope>
    <source>
        <strain evidence="3 4">R22 G/1</strain>
    </source>
</reference>
<feature type="compositionally biased region" description="Basic residues" evidence="1">
    <location>
        <begin position="24"/>
        <end position="39"/>
    </location>
</feature>
<dbReference type="Pfam" id="PF00010">
    <property type="entry name" value="HLH"/>
    <property type="match status" value="1"/>
</dbReference>
<dbReference type="PANTHER" id="PTHR45851">
    <property type="entry name" value="MYC PROTO-ONCOGENE"/>
    <property type="match status" value="1"/>
</dbReference>
<feature type="non-terminal residue" evidence="3">
    <location>
        <position position="1"/>
    </location>
</feature>
<proteinExistence type="predicted"/>
<dbReference type="InterPro" id="IPR011598">
    <property type="entry name" value="bHLH_dom"/>
</dbReference>
<sequence length="179" mass="20817">DEEIDVVSLASQRAKLAAQNKATPFRRPRGRPPLNRKRALPQEPEDHQPAPKRRQTRKLDAPGTSSSTDEEAQQDEQVKNKGRKKGKQKNKEKNPDRRIQHNTMEKRRRVYMASLFQQLRSLIPHPNPNFKMPKVRILMEAANYCKNLHEGAKTLSKLREDVTKKTAIVKQLECKLQRR</sequence>
<feature type="compositionally biased region" description="Basic and acidic residues" evidence="1">
    <location>
        <begin position="89"/>
        <end position="104"/>
    </location>
</feature>
<dbReference type="SMART" id="SM00353">
    <property type="entry name" value="HLH"/>
    <property type="match status" value="1"/>
</dbReference>
<evidence type="ECO:0000313" key="4">
    <source>
        <dbReference type="Proteomes" id="UP000008237"/>
    </source>
</evidence>
<dbReference type="PROSITE" id="PS50888">
    <property type="entry name" value="BHLH"/>
    <property type="match status" value="1"/>
</dbReference>
<dbReference type="InParanoid" id="E2B543"/>
<keyword evidence="4" id="KW-1185">Reference proteome</keyword>
<gene>
    <name evidence="3" type="ORF">EAI_10151</name>
</gene>
<dbReference type="STRING" id="610380.E2B543"/>
<feature type="non-terminal residue" evidence="3">
    <location>
        <position position="179"/>
    </location>
</feature>
<dbReference type="Gene3D" id="4.10.280.10">
    <property type="entry name" value="Helix-loop-helix DNA-binding domain"/>
    <property type="match status" value="1"/>
</dbReference>
<evidence type="ECO:0000259" key="2">
    <source>
        <dbReference type="PROSITE" id="PS50888"/>
    </source>
</evidence>
<protein>
    <recommendedName>
        <fullName evidence="2">BHLH domain-containing protein</fullName>
    </recommendedName>
</protein>
<dbReference type="AlphaFoldDB" id="E2B543"/>
<dbReference type="GO" id="GO:0046983">
    <property type="term" value="F:protein dimerization activity"/>
    <property type="evidence" value="ECO:0007669"/>
    <property type="project" value="InterPro"/>
</dbReference>
<accession>E2B543</accession>
<dbReference type="InterPro" id="IPR036638">
    <property type="entry name" value="HLH_DNA-bd_sf"/>
</dbReference>
<name>E2B543_HARSA</name>
<dbReference type="SUPFAM" id="SSF47459">
    <property type="entry name" value="HLH, helix-loop-helix DNA-binding domain"/>
    <property type="match status" value="1"/>
</dbReference>
<dbReference type="OrthoDB" id="5964374at2759"/>
<dbReference type="InterPro" id="IPR050433">
    <property type="entry name" value="Myc_transcription_factors"/>
</dbReference>
<dbReference type="Proteomes" id="UP000008237">
    <property type="component" value="Unassembled WGS sequence"/>
</dbReference>
<evidence type="ECO:0000256" key="1">
    <source>
        <dbReference type="SAM" id="MobiDB-lite"/>
    </source>
</evidence>
<dbReference type="EMBL" id="GL445712">
    <property type="protein sequence ID" value="EFN89178.1"/>
    <property type="molecule type" value="Genomic_DNA"/>
</dbReference>
<evidence type="ECO:0000313" key="3">
    <source>
        <dbReference type="EMBL" id="EFN89178.1"/>
    </source>
</evidence>
<feature type="region of interest" description="Disordered" evidence="1">
    <location>
        <begin position="13"/>
        <end position="104"/>
    </location>
</feature>
<feature type="domain" description="BHLH" evidence="2">
    <location>
        <begin position="96"/>
        <end position="148"/>
    </location>
</feature>
<organism evidence="4">
    <name type="scientific">Harpegnathos saltator</name>
    <name type="common">Jerdon's jumping ant</name>
    <dbReference type="NCBI Taxonomy" id="610380"/>
    <lineage>
        <taxon>Eukaryota</taxon>
        <taxon>Metazoa</taxon>
        <taxon>Ecdysozoa</taxon>
        <taxon>Arthropoda</taxon>
        <taxon>Hexapoda</taxon>
        <taxon>Insecta</taxon>
        <taxon>Pterygota</taxon>
        <taxon>Neoptera</taxon>
        <taxon>Endopterygota</taxon>
        <taxon>Hymenoptera</taxon>
        <taxon>Apocrita</taxon>
        <taxon>Aculeata</taxon>
        <taxon>Formicoidea</taxon>
        <taxon>Formicidae</taxon>
        <taxon>Ponerinae</taxon>
        <taxon>Ponerini</taxon>
        <taxon>Harpegnathos</taxon>
    </lineage>
</organism>